<evidence type="ECO:0008006" key="3">
    <source>
        <dbReference type="Google" id="ProtNLM"/>
    </source>
</evidence>
<gene>
    <name evidence="1" type="ORF">G4223_04575</name>
</gene>
<evidence type="ECO:0000313" key="2">
    <source>
        <dbReference type="Proteomes" id="UP000480684"/>
    </source>
</evidence>
<organism evidence="1 2">
    <name type="scientific">Magnetospirillum aberrantis SpK</name>
    <dbReference type="NCBI Taxonomy" id="908842"/>
    <lineage>
        <taxon>Bacteria</taxon>
        <taxon>Pseudomonadati</taxon>
        <taxon>Pseudomonadota</taxon>
        <taxon>Alphaproteobacteria</taxon>
        <taxon>Rhodospirillales</taxon>
        <taxon>Rhodospirillaceae</taxon>
        <taxon>Magnetospirillum</taxon>
    </lineage>
</organism>
<proteinExistence type="predicted"/>
<dbReference type="Proteomes" id="UP000480684">
    <property type="component" value="Unassembled WGS sequence"/>
</dbReference>
<keyword evidence="2" id="KW-1185">Reference proteome</keyword>
<name>A0A7C9QSB2_9PROT</name>
<comment type="caution">
    <text evidence="1">The sequence shown here is derived from an EMBL/GenBank/DDBJ whole genome shotgun (WGS) entry which is preliminary data.</text>
</comment>
<evidence type="ECO:0000313" key="1">
    <source>
        <dbReference type="EMBL" id="NFV79383.1"/>
    </source>
</evidence>
<dbReference type="RefSeq" id="WP_163675662.1">
    <property type="nucleotide sequence ID" value="NZ_JAAIYP010000027.1"/>
</dbReference>
<protein>
    <recommendedName>
        <fullName evidence="3">DUF2946 domain-containing protein</fullName>
    </recommendedName>
</protein>
<dbReference type="EMBL" id="JAAIYP010000027">
    <property type="protein sequence ID" value="NFV79383.1"/>
    <property type="molecule type" value="Genomic_DNA"/>
</dbReference>
<dbReference type="AlphaFoldDB" id="A0A7C9QSB2"/>
<accession>A0A7C9QSB2</accession>
<sequence length="134" mass="13890">MKRAGVLEMIQSVAGAGLARLGAWLGVLALVAQLLLPLSQPQAAWAEEGLFPPTCSIHLGDDDGSTGVPGNWDCAQCPLCQMHVADSVVPVVDRSVEAAFASFQPVVFHDYGPTAPPRAVARPPLPSRGPPSAA</sequence>
<reference evidence="1 2" key="1">
    <citation type="submission" date="2020-02" db="EMBL/GenBank/DDBJ databases">
        <authorList>
            <person name="Dziuba M."/>
            <person name="Kuznetsov B."/>
            <person name="Mardanov A."/>
            <person name="Ravin N."/>
            <person name="Grouzdev D."/>
        </authorList>
    </citation>
    <scope>NUCLEOTIDE SEQUENCE [LARGE SCALE GENOMIC DNA]</scope>
    <source>
        <strain evidence="1 2">SpK</strain>
    </source>
</reference>